<accession>A0A6L3ZI36</accession>
<feature type="binding site" evidence="6">
    <location>
        <position position="95"/>
    </location>
    <ligand>
        <name>S-adenosyl-L-methionine</name>
        <dbReference type="ChEBI" id="CHEBI:59789"/>
    </ligand>
</feature>
<protein>
    <recommendedName>
        <fullName evidence="6">Ribosomal RNA small subunit methyltransferase H</fullName>
        <ecNumber evidence="6">2.1.1.199</ecNumber>
    </recommendedName>
    <alternativeName>
        <fullName evidence="6">16S rRNA m(4)C1402 methyltransferase</fullName>
    </alternativeName>
    <alternativeName>
        <fullName evidence="6">rRNA (cytosine-N(4)-)-methyltransferase RsmH</fullName>
    </alternativeName>
</protein>
<dbReference type="InterPro" id="IPR002903">
    <property type="entry name" value="RsmH"/>
</dbReference>
<evidence type="ECO:0000256" key="6">
    <source>
        <dbReference type="HAMAP-Rule" id="MF_01007"/>
    </source>
</evidence>
<feature type="binding site" evidence="6">
    <location>
        <begin position="32"/>
        <end position="34"/>
    </location>
    <ligand>
        <name>S-adenosyl-L-methionine</name>
        <dbReference type="ChEBI" id="CHEBI:59789"/>
    </ligand>
</feature>
<evidence type="ECO:0000313" key="8">
    <source>
        <dbReference type="Proteomes" id="UP000484164"/>
    </source>
</evidence>
<keyword evidence="6" id="KW-0963">Cytoplasm</keyword>
<evidence type="ECO:0000256" key="2">
    <source>
        <dbReference type="ARBA" id="ARBA00022552"/>
    </source>
</evidence>
<dbReference type="EC" id="2.1.1.199" evidence="6"/>
<dbReference type="GO" id="GO:0005737">
    <property type="term" value="C:cytoplasm"/>
    <property type="evidence" value="ECO:0007669"/>
    <property type="project" value="UniProtKB-SubCell"/>
</dbReference>
<dbReference type="SUPFAM" id="SSF81799">
    <property type="entry name" value="Putative methyltransferase TM0872, insert domain"/>
    <property type="match status" value="1"/>
</dbReference>
<feature type="binding site" evidence="6">
    <location>
        <position position="102"/>
    </location>
    <ligand>
        <name>S-adenosyl-L-methionine</name>
        <dbReference type="ChEBI" id="CHEBI:59789"/>
    </ligand>
</feature>
<gene>
    <name evidence="6 7" type="primary">rsmH</name>
    <name evidence="7" type="ORF">F8C82_00130</name>
</gene>
<dbReference type="OrthoDB" id="9806637at2"/>
<keyword evidence="4 6" id="KW-0808">Transferase</keyword>
<proteinExistence type="inferred from homology"/>
<evidence type="ECO:0000313" key="7">
    <source>
        <dbReference type="EMBL" id="KAB2816840.1"/>
    </source>
</evidence>
<dbReference type="PANTHER" id="PTHR11265">
    <property type="entry name" value="S-ADENOSYL-METHYLTRANSFERASE MRAW"/>
    <property type="match status" value="1"/>
</dbReference>
<sequence>MSYHNPVLLNECIEGLNIEPSGTYVDLTFGGGGHSRAILEKLGPDGRLFGFDQDPDAQANIPDDPRFTLIPQNFAFLERFLRFYNAIPCDGILADLGVSSHQFDEVERGFSIRGDADLDMRMNPTSGKTAADILADYEEADLANVLYRYGEIRASRAIARAIVARREEEPIKRVSDLLNVISKWTPKFKGHKFQAQVFQALRIEVNGELDVLKEMLASTPKALRPGGRLVIMSYHSLEDRMVKQFIREGVFEGEAERDMYGNRFVPFEPVVRKAIVANESEVEENSRARSARLRIAERTEYNPK</sequence>
<comment type="catalytic activity">
    <reaction evidence="6">
        <text>cytidine(1402) in 16S rRNA + S-adenosyl-L-methionine = N(4)-methylcytidine(1402) in 16S rRNA + S-adenosyl-L-homocysteine + H(+)</text>
        <dbReference type="Rhea" id="RHEA:42928"/>
        <dbReference type="Rhea" id="RHEA-COMP:10286"/>
        <dbReference type="Rhea" id="RHEA-COMP:10287"/>
        <dbReference type="ChEBI" id="CHEBI:15378"/>
        <dbReference type="ChEBI" id="CHEBI:57856"/>
        <dbReference type="ChEBI" id="CHEBI:59789"/>
        <dbReference type="ChEBI" id="CHEBI:74506"/>
        <dbReference type="ChEBI" id="CHEBI:82748"/>
        <dbReference type="EC" id="2.1.1.199"/>
    </reaction>
</comment>
<keyword evidence="3 6" id="KW-0489">Methyltransferase</keyword>
<feature type="binding site" evidence="6">
    <location>
        <position position="52"/>
    </location>
    <ligand>
        <name>S-adenosyl-L-methionine</name>
        <dbReference type="ChEBI" id="CHEBI:59789"/>
    </ligand>
</feature>
<evidence type="ECO:0000256" key="3">
    <source>
        <dbReference type="ARBA" id="ARBA00022603"/>
    </source>
</evidence>
<dbReference type="RefSeq" id="WP_151691412.1">
    <property type="nucleotide sequence ID" value="NZ_BMGX01000002.1"/>
</dbReference>
<dbReference type="GO" id="GO:0071424">
    <property type="term" value="F:rRNA (cytosine-N4-)-methyltransferase activity"/>
    <property type="evidence" value="ECO:0007669"/>
    <property type="project" value="UniProtKB-UniRule"/>
</dbReference>
<name>A0A6L3ZI36_9FLAO</name>
<keyword evidence="8" id="KW-1185">Reference proteome</keyword>
<feature type="binding site" evidence="6">
    <location>
        <position position="74"/>
    </location>
    <ligand>
        <name>S-adenosyl-L-methionine</name>
        <dbReference type="ChEBI" id="CHEBI:59789"/>
    </ligand>
</feature>
<dbReference type="InterPro" id="IPR023397">
    <property type="entry name" value="SAM-dep_MeTrfase_MraW_recog"/>
</dbReference>
<comment type="function">
    <text evidence="6">Specifically methylates the N4 position of cytidine in position 1402 (C1402) of 16S rRNA.</text>
</comment>
<dbReference type="Proteomes" id="UP000484164">
    <property type="component" value="Unassembled WGS sequence"/>
</dbReference>
<dbReference type="PIRSF" id="PIRSF004486">
    <property type="entry name" value="MraW"/>
    <property type="match status" value="1"/>
</dbReference>
<dbReference type="PANTHER" id="PTHR11265:SF0">
    <property type="entry name" value="12S RRNA N4-METHYLCYTIDINE METHYLTRANSFERASE"/>
    <property type="match status" value="1"/>
</dbReference>
<comment type="subcellular location">
    <subcellularLocation>
        <location evidence="6">Cytoplasm</location>
    </subcellularLocation>
</comment>
<dbReference type="SUPFAM" id="SSF53335">
    <property type="entry name" value="S-adenosyl-L-methionine-dependent methyltransferases"/>
    <property type="match status" value="1"/>
</dbReference>
<evidence type="ECO:0000256" key="5">
    <source>
        <dbReference type="ARBA" id="ARBA00022691"/>
    </source>
</evidence>
<dbReference type="GO" id="GO:0070475">
    <property type="term" value="P:rRNA base methylation"/>
    <property type="evidence" value="ECO:0007669"/>
    <property type="project" value="UniProtKB-UniRule"/>
</dbReference>
<keyword evidence="5 6" id="KW-0949">S-adenosyl-L-methionine</keyword>
<dbReference type="AlphaFoldDB" id="A0A6L3ZI36"/>
<keyword evidence="2 6" id="KW-0698">rRNA processing</keyword>
<dbReference type="InterPro" id="IPR029063">
    <property type="entry name" value="SAM-dependent_MTases_sf"/>
</dbReference>
<organism evidence="7 8">
    <name type="scientific">Phaeocystidibacter marisrubri</name>
    <dbReference type="NCBI Taxonomy" id="1577780"/>
    <lineage>
        <taxon>Bacteria</taxon>
        <taxon>Pseudomonadati</taxon>
        <taxon>Bacteroidota</taxon>
        <taxon>Flavobacteriia</taxon>
        <taxon>Flavobacteriales</taxon>
        <taxon>Phaeocystidibacteraceae</taxon>
        <taxon>Phaeocystidibacter</taxon>
    </lineage>
</organism>
<dbReference type="Gene3D" id="1.10.150.170">
    <property type="entry name" value="Putative methyltransferase TM0872, insert domain"/>
    <property type="match status" value="1"/>
</dbReference>
<comment type="caution">
    <text evidence="7">The sequence shown here is derived from an EMBL/GenBank/DDBJ whole genome shotgun (WGS) entry which is preliminary data.</text>
</comment>
<dbReference type="EMBL" id="WBVQ01000001">
    <property type="protein sequence ID" value="KAB2816840.1"/>
    <property type="molecule type" value="Genomic_DNA"/>
</dbReference>
<reference evidence="7 8" key="1">
    <citation type="submission" date="2019-10" db="EMBL/GenBank/DDBJ databases">
        <title>Genome sequence of Phaeocystidibacter marisrubri JCM30614 (type strain).</title>
        <authorList>
            <person name="Bowman J.P."/>
        </authorList>
    </citation>
    <scope>NUCLEOTIDE SEQUENCE [LARGE SCALE GENOMIC DNA]</scope>
    <source>
        <strain evidence="7 8">JCM 30614</strain>
    </source>
</reference>
<comment type="similarity">
    <text evidence="1 6">Belongs to the methyltransferase superfamily. RsmH family.</text>
</comment>
<evidence type="ECO:0000256" key="1">
    <source>
        <dbReference type="ARBA" id="ARBA00010396"/>
    </source>
</evidence>
<dbReference type="HAMAP" id="MF_01007">
    <property type="entry name" value="16SrRNA_methyltr_H"/>
    <property type="match status" value="1"/>
</dbReference>
<dbReference type="NCBIfam" id="TIGR00006">
    <property type="entry name" value="16S rRNA (cytosine(1402)-N(4))-methyltransferase RsmH"/>
    <property type="match status" value="1"/>
</dbReference>
<dbReference type="Pfam" id="PF01795">
    <property type="entry name" value="Methyltransf_5"/>
    <property type="match status" value="1"/>
</dbReference>
<evidence type="ECO:0000256" key="4">
    <source>
        <dbReference type="ARBA" id="ARBA00022679"/>
    </source>
</evidence>
<dbReference type="Gene3D" id="3.40.50.150">
    <property type="entry name" value="Vaccinia Virus protein VP39"/>
    <property type="match status" value="1"/>
</dbReference>